<dbReference type="Gene3D" id="3.40.30.10">
    <property type="entry name" value="Glutaredoxin"/>
    <property type="match status" value="1"/>
</dbReference>
<feature type="chain" id="PRO_5031467061" evidence="1">
    <location>
        <begin position="19"/>
        <end position="166"/>
    </location>
</feature>
<accession>A0A7W9CLH6</accession>
<evidence type="ECO:0000313" key="3">
    <source>
        <dbReference type="Proteomes" id="UP000545037"/>
    </source>
</evidence>
<gene>
    <name evidence="2" type="ORF">GGR13_003261</name>
</gene>
<protein>
    <submittedName>
        <fullName evidence="2">Thiol:disulfide interchange protein</fullName>
    </submittedName>
</protein>
<dbReference type="PROSITE" id="PS51257">
    <property type="entry name" value="PROKAR_LIPOPROTEIN"/>
    <property type="match status" value="1"/>
</dbReference>
<dbReference type="EMBL" id="JACHOR010000006">
    <property type="protein sequence ID" value="MBB5747633.1"/>
    <property type="molecule type" value="Genomic_DNA"/>
</dbReference>
<organism evidence="2 3">
    <name type="scientific">Brevundimonas variabilis</name>
    <dbReference type="NCBI Taxonomy" id="74312"/>
    <lineage>
        <taxon>Bacteria</taxon>
        <taxon>Pseudomonadati</taxon>
        <taxon>Pseudomonadota</taxon>
        <taxon>Alphaproteobacteria</taxon>
        <taxon>Caulobacterales</taxon>
        <taxon>Caulobacteraceae</taxon>
        <taxon>Brevundimonas</taxon>
    </lineage>
</organism>
<sequence length="166" mass="17989">MKRAFLIVSVSLALAACAAVPEQTVAPKPEARAYHMSDNASADVDAALARARQSGKRVLLVMGANWCHDSRVLAGWLATDRFAELVERKYEMVFVDIGMPRNGDRPNLEIARRFGVPELPGSPNVLVLTSEGVLVNPTTATTWRNAETRTGEAIYAELATLADLPV</sequence>
<reference evidence="2 3" key="1">
    <citation type="submission" date="2020-08" db="EMBL/GenBank/DDBJ databases">
        <title>Genomic Encyclopedia of Type Strains, Phase IV (KMG-IV): sequencing the most valuable type-strain genomes for metagenomic binning, comparative biology and taxonomic classification.</title>
        <authorList>
            <person name="Goeker M."/>
        </authorList>
    </citation>
    <scope>NUCLEOTIDE SEQUENCE [LARGE SCALE GENOMIC DNA]</scope>
    <source>
        <strain evidence="2 3">DSM 4737</strain>
    </source>
</reference>
<evidence type="ECO:0000256" key="1">
    <source>
        <dbReference type="SAM" id="SignalP"/>
    </source>
</evidence>
<name>A0A7W9CLH6_9CAUL</name>
<dbReference type="Pfam" id="PF13899">
    <property type="entry name" value="Thioredoxin_7"/>
    <property type="match status" value="1"/>
</dbReference>
<dbReference type="SUPFAM" id="SSF52833">
    <property type="entry name" value="Thioredoxin-like"/>
    <property type="match status" value="1"/>
</dbReference>
<dbReference type="AlphaFoldDB" id="A0A7W9CLH6"/>
<keyword evidence="3" id="KW-1185">Reference proteome</keyword>
<feature type="signal peptide" evidence="1">
    <location>
        <begin position="1"/>
        <end position="18"/>
    </location>
</feature>
<proteinExistence type="predicted"/>
<keyword evidence="1" id="KW-0732">Signal</keyword>
<dbReference type="InterPro" id="IPR036249">
    <property type="entry name" value="Thioredoxin-like_sf"/>
</dbReference>
<dbReference type="Proteomes" id="UP000545037">
    <property type="component" value="Unassembled WGS sequence"/>
</dbReference>
<evidence type="ECO:0000313" key="2">
    <source>
        <dbReference type="EMBL" id="MBB5747633.1"/>
    </source>
</evidence>
<dbReference type="RefSeq" id="WP_221230769.1">
    <property type="nucleotide sequence ID" value="NZ_JACHOR010000006.1"/>
</dbReference>
<comment type="caution">
    <text evidence="2">The sequence shown here is derived from an EMBL/GenBank/DDBJ whole genome shotgun (WGS) entry which is preliminary data.</text>
</comment>